<proteinExistence type="predicted"/>
<feature type="domain" description="Peptidase M56" evidence="3">
    <location>
        <begin position="38"/>
        <end position="263"/>
    </location>
</feature>
<gene>
    <name evidence="4" type="ORF">DZ858_05285</name>
</gene>
<dbReference type="RefSeq" id="WP_117158457.1">
    <property type="nucleotide sequence ID" value="NZ_QVID01000001.1"/>
</dbReference>
<evidence type="ECO:0000313" key="4">
    <source>
        <dbReference type="EMBL" id="RFN59475.1"/>
    </source>
</evidence>
<dbReference type="EMBL" id="QVID01000001">
    <property type="protein sequence ID" value="RFN59475.1"/>
    <property type="molecule type" value="Genomic_DNA"/>
</dbReference>
<feature type="transmembrane region" description="Helical" evidence="1">
    <location>
        <begin position="34"/>
        <end position="51"/>
    </location>
</feature>
<name>A0A3E1QBG4_9FLAO</name>
<organism evidence="4 5">
    <name type="scientific">Marixanthomonas ophiurae</name>
    <dbReference type="NCBI Taxonomy" id="387659"/>
    <lineage>
        <taxon>Bacteria</taxon>
        <taxon>Pseudomonadati</taxon>
        <taxon>Bacteroidota</taxon>
        <taxon>Flavobacteriia</taxon>
        <taxon>Flavobacteriales</taxon>
        <taxon>Flavobacteriaceae</taxon>
        <taxon>Marixanthomonas</taxon>
    </lineage>
</organism>
<dbReference type="Gene3D" id="3.30.1150.10">
    <property type="match status" value="1"/>
</dbReference>
<keyword evidence="1" id="KW-0812">Transmembrane</keyword>
<dbReference type="CDD" id="cd07341">
    <property type="entry name" value="M56_BlaR1_MecR1_like"/>
    <property type="match status" value="1"/>
</dbReference>
<dbReference type="InterPro" id="IPR052173">
    <property type="entry name" value="Beta-lactam_resp_regulator"/>
</dbReference>
<dbReference type="SUPFAM" id="SSF74653">
    <property type="entry name" value="TolA/TonB C-terminal domain"/>
    <property type="match status" value="1"/>
</dbReference>
<keyword evidence="5" id="KW-1185">Reference proteome</keyword>
<keyword evidence="1" id="KW-0472">Membrane</keyword>
<dbReference type="InterPro" id="IPR037682">
    <property type="entry name" value="TonB_C"/>
</dbReference>
<dbReference type="PANTHER" id="PTHR34978:SF3">
    <property type="entry name" value="SLR0241 PROTEIN"/>
    <property type="match status" value="1"/>
</dbReference>
<reference evidence="4 5" key="1">
    <citation type="journal article" date="2007" name="Int. J. Syst. Evol. Microbiol.">
        <title>Marixanthomonas ophiurae gen. nov., sp. nov., a marine bacterium of the family Flavobacteriaceae isolated from a deep-sea brittle star.</title>
        <authorList>
            <person name="Romanenko L.A."/>
            <person name="Uchino M."/>
            <person name="Frolova G.M."/>
            <person name="Mikhailov V.V."/>
        </authorList>
    </citation>
    <scope>NUCLEOTIDE SEQUENCE [LARGE SCALE GENOMIC DNA]</scope>
    <source>
        <strain evidence="4 5">KMM 3046</strain>
    </source>
</reference>
<sequence length="484" mass="55132">MIHYILQTIAFQLLFLVVYDLFLKKETFFTWNRIYLIATPVVSFLLPLFKIEAFRNAIPEQYLIQLPAVIIGGESAQKAIQLDAVTISETTASFLTISEIVQAIWVLGMLVALTLFSLKVIKFYKLKQSGIKNEFENLKIIQLPNSKAAFSFFNTIFLGSDLSEEQTENILLHEKVHAKQKHTADLLFFEALRIIWWFNPLVYVFQKKITELQEFIADSSVAKQQTRKTYYQNLLSQVFQTSDISFTNTFFNQSLIKKRIVMLQKSKSKKIFQLKYLLLIPVVCAMLFYTSCTNEADEVKEEANLVSNTGDSEVMTKINELSEAIMKKGNLTPEEEKALQFLATKAELGDKVYTSVQEYLDKTEDDTDVPFSAIDKVPTFPGCEGMSNEDAKKCMSNNIMQLVVDNFNSKVGDNANLNGKQRIFVQFKIDKQGNVADAKARGPHPDLEEEALRVVNKIPQMLPGEHRGKKVGVLYSLPIIFEIN</sequence>
<evidence type="ECO:0000256" key="1">
    <source>
        <dbReference type="SAM" id="Phobius"/>
    </source>
</evidence>
<dbReference type="AlphaFoldDB" id="A0A3E1QBG4"/>
<comment type="caution">
    <text evidence="4">The sequence shown here is derived from an EMBL/GenBank/DDBJ whole genome shotgun (WGS) entry which is preliminary data.</text>
</comment>
<dbReference type="OrthoDB" id="1522859at2"/>
<keyword evidence="1" id="KW-1133">Transmembrane helix</keyword>
<feature type="transmembrane region" description="Helical" evidence="1">
    <location>
        <begin position="100"/>
        <end position="118"/>
    </location>
</feature>
<dbReference type="InterPro" id="IPR008756">
    <property type="entry name" value="Peptidase_M56"/>
</dbReference>
<evidence type="ECO:0000313" key="5">
    <source>
        <dbReference type="Proteomes" id="UP000261082"/>
    </source>
</evidence>
<dbReference type="GO" id="GO:0055085">
    <property type="term" value="P:transmembrane transport"/>
    <property type="evidence" value="ECO:0007669"/>
    <property type="project" value="InterPro"/>
</dbReference>
<dbReference type="Proteomes" id="UP000261082">
    <property type="component" value="Unassembled WGS sequence"/>
</dbReference>
<dbReference type="PANTHER" id="PTHR34978">
    <property type="entry name" value="POSSIBLE SENSOR-TRANSDUCER PROTEIN BLAR"/>
    <property type="match status" value="1"/>
</dbReference>
<dbReference type="Pfam" id="PF03544">
    <property type="entry name" value="TonB_C"/>
    <property type="match status" value="1"/>
</dbReference>
<feature type="transmembrane region" description="Helical" evidence="1">
    <location>
        <begin position="272"/>
        <end position="290"/>
    </location>
</feature>
<dbReference type="Pfam" id="PF05569">
    <property type="entry name" value="Peptidase_M56"/>
    <property type="match status" value="1"/>
</dbReference>
<accession>A0A3E1QBG4</accession>
<feature type="domain" description="TonB C-terminal" evidence="2">
    <location>
        <begin position="422"/>
        <end position="483"/>
    </location>
</feature>
<protein>
    <submittedName>
        <fullName evidence="4">BlaR1 peptidase M56 family protein</fullName>
    </submittedName>
</protein>
<evidence type="ECO:0000259" key="3">
    <source>
        <dbReference type="Pfam" id="PF05569"/>
    </source>
</evidence>
<evidence type="ECO:0000259" key="2">
    <source>
        <dbReference type="Pfam" id="PF03544"/>
    </source>
</evidence>
<feature type="transmembrane region" description="Helical" evidence="1">
    <location>
        <begin position="6"/>
        <end position="22"/>
    </location>
</feature>